<dbReference type="EMBL" id="BLLH01000001">
    <property type="protein sequence ID" value="GFH39702.1"/>
    <property type="molecule type" value="Genomic_DNA"/>
</dbReference>
<evidence type="ECO:0000313" key="2">
    <source>
        <dbReference type="Proteomes" id="UP000475928"/>
    </source>
</evidence>
<gene>
    <name evidence="1" type="ORF">Hs20B_01000</name>
</gene>
<sequence>MTLFLSKNIDSRHFTKYFGIIKGMNNNDILIRLRYTFDIKDSDMLDIFALGGLTLTLEELRVILKKQEPDTARDEALSRENLERFLNGFIISQRGVKLDKDGKEVPVTFDMTSDALINNVTIKKIKIAMTYTTDHLQDFLAQAGKTVSASELSAILRNKSHRNYKPAGDQILRNLLKGMALDYRGKKA</sequence>
<comment type="caution">
    <text evidence="1">The sequence shown here is derived from an EMBL/GenBank/DDBJ whole genome shotgun (WGS) entry which is preliminary data.</text>
</comment>
<keyword evidence="2" id="KW-1185">Reference proteome</keyword>
<accession>A0A6A0B3I6</accession>
<protein>
    <recommendedName>
        <fullName evidence="3">DUF1456 domain-containing protein</fullName>
    </recommendedName>
</protein>
<evidence type="ECO:0008006" key="3">
    <source>
        <dbReference type="Google" id="ProtNLM"/>
    </source>
</evidence>
<dbReference type="PANTHER" id="PTHR37805">
    <property type="entry name" value="CYTOPLASMIC PROTEIN-RELATED"/>
    <property type="match status" value="1"/>
</dbReference>
<dbReference type="PANTHER" id="PTHR37805:SF1">
    <property type="entry name" value="CYTOPLASMIC PROTEIN"/>
    <property type="match status" value="1"/>
</dbReference>
<reference evidence="1 2" key="1">
    <citation type="submission" date="2020-02" db="EMBL/GenBank/DDBJ databases">
        <title>Draft genome sequence of Lactococcus sp. Hs20B0-1.</title>
        <authorList>
            <person name="Noda S."/>
            <person name="Yuki M."/>
            <person name="Ohkuma M."/>
        </authorList>
    </citation>
    <scope>NUCLEOTIDE SEQUENCE [LARGE SCALE GENOMIC DNA]</scope>
    <source>
        <strain evidence="1 2">Hs20B0-1</strain>
    </source>
</reference>
<proteinExistence type="predicted"/>
<dbReference type="AlphaFoldDB" id="A0A6A0B3I6"/>
<dbReference type="InterPro" id="IPR009921">
    <property type="entry name" value="YehS-like"/>
</dbReference>
<name>A0A6A0B3I6_9LACT</name>
<organism evidence="1 2">
    <name type="scientific">Pseudolactococcus insecticola</name>
    <dbReference type="NCBI Taxonomy" id="2709158"/>
    <lineage>
        <taxon>Bacteria</taxon>
        <taxon>Bacillati</taxon>
        <taxon>Bacillota</taxon>
        <taxon>Bacilli</taxon>
        <taxon>Lactobacillales</taxon>
        <taxon>Streptococcaceae</taxon>
        <taxon>Pseudolactococcus</taxon>
    </lineage>
</organism>
<evidence type="ECO:0000313" key="1">
    <source>
        <dbReference type="EMBL" id="GFH39702.1"/>
    </source>
</evidence>
<dbReference type="Pfam" id="PF07308">
    <property type="entry name" value="DUF1456"/>
    <property type="match status" value="2"/>
</dbReference>
<dbReference type="Proteomes" id="UP000475928">
    <property type="component" value="Unassembled WGS sequence"/>
</dbReference>